<name>A0A370QK42_9FLAO</name>
<reference evidence="1 2" key="1">
    <citation type="submission" date="2018-07" db="EMBL/GenBank/DDBJ databases">
        <title>Genomic Encyclopedia of Type Strains, Phase IV (KMG-IV): sequencing the most valuable type-strain genomes for metagenomic binning, comparative biology and taxonomic classification.</title>
        <authorList>
            <person name="Goeker M."/>
        </authorList>
    </citation>
    <scope>NUCLEOTIDE SEQUENCE [LARGE SCALE GENOMIC DNA]</scope>
    <source>
        <strain evidence="1 2">DSM 101478</strain>
    </source>
</reference>
<dbReference type="Proteomes" id="UP000255317">
    <property type="component" value="Unassembled WGS sequence"/>
</dbReference>
<sequence>MKIITLLYSSIFLCASFCCDPDDDGLLFFDADVPDLASVQDNATQFNVGDTLWVQVSVPKVVEVNGDSRDISEIAGNSQLAHTNFRVFQENGFDNPAPIIFSENELVSSVGSVSVSNQYIQASAYLQGDFFNSTFGIILKEAGDYYITGDEVRNGVLLISVETSTNIVVTIYSNIVNANTENNYPFAVE</sequence>
<protein>
    <submittedName>
        <fullName evidence="1">Uncharacterized protein</fullName>
    </submittedName>
</protein>
<keyword evidence="2" id="KW-1185">Reference proteome</keyword>
<proteinExistence type="predicted"/>
<dbReference type="RefSeq" id="WP_147278487.1">
    <property type="nucleotide sequence ID" value="NZ_QRAO01000001.1"/>
</dbReference>
<dbReference type="AlphaFoldDB" id="A0A370QK42"/>
<evidence type="ECO:0000313" key="2">
    <source>
        <dbReference type="Proteomes" id="UP000255317"/>
    </source>
</evidence>
<comment type="caution">
    <text evidence="1">The sequence shown here is derived from an EMBL/GenBank/DDBJ whole genome shotgun (WGS) entry which is preliminary data.</text>
</comment>
<gene>
    <name evidence="1" type="ORF">C8D94_101599</name>
</gene>
<dbReference type="EMBL" id="QRAO01000001">
    <property type="protein sequence ID" value="RDK88722.1"/>
    <property type="molecule type" value="Genomic_DNA"/>
</dbReference>
<accession>A0A370QK42</accession>
<dbReference type="OrthoDB" id="1447180at2"/>
<evidence type="ECO:0000313" key="1">
    <source>
        <dbReference type="EMBL" id="RDK88722.1"/>
    </source>
</evidence>
<organism evidence="1 2">
    <name type="scientific">Marinirhabdus gelatinilytica</name>
    <dbReference type="NCBI Taxonomy" id="1703343"/>
    <lineage>
        <taxon>Bacteria</taxon>
        <taxon>Pseudomonadati</taxon>
        <taxon>Bacteroidota</taxon>
        <taxon>Flavobacteriia</taxon>
        <taxon>Flavobacteriales</taxon>
        <taxon>Flavobacteriaceae</taxon>
    </lineage>
</organism>